<dbReference type="GO" id="GO:0035556">
    <property type="term" value="P:intracellular signal transduction"/>
    <property type="evidence" value="ECO:0007669"/>
    <property type="project" value="InterPro"/>
</dbReference>
<evidence type="ECO:0000256" key="10">
    <source>
        <dbReference type="ARBA" id="ARBA00022989"/>
    </source>
</evidence>
<evidence type="ECO:0000256" key="6">
    <source>
        <dbReference type="ARBA" id="ARBA00022723"/>
    </source>
</evidence>
<keyword evidence="22" id="KW-1185">Reference proteome</keyword>
<dbReference type="InterPro" id="IPR029787">
    <property type="entry name" value="Nucleotide_cyclase"/>
</dbReference>
<dbReference type="InterPro" id="IPR001054">
    <property type="entry name" value="A/G_cyclase"/>
</dbReference>
<evidence type="ECO:0000256" key="2">
    <source>
        <dbReference type="ARBA" id="ARBA00004370"/>
    </source>
</evidence>
<sequence>MGSLRKRACSVPSDGPNQRADCERMQRRAPARNQHWAESISRRQRVLNIAAALAAVVTSLVGILQFVTGEHLVVIGLINLGTAAIFGIIPVLHRFGEILAALAFVFFAFVSLTVVGWQIGTDSGIQFYYLVSASLAVLVLGVEHWVLASVVVAIGAGLTIASQFLVPGDTGVQPRWLVNTGFVITTVSACVMIFATVWYAMREVSRAEAAMEFEYLRSEALLANILPASIAARLKDPDRGVIVDRFDDASILFADIAGFTERASQIPPAELVRFLDRLYTTFDRLVDKHGLEKIKTTGDSYMVVSGVPEPRDDHAEGLANLALDMAKAVRDLRDPNGQPVPLRMGMAAGPVVAGVVGARRFFYDVWGDAVNVASRMETTDLAGHIQVPQDLYERLRDRFVLEKRGDIEVKGKGIMRTWYLVSRRPARAPDPDRPAQEEAGRVESPTR</sequence>
<evidence type="ECO:0000256" key="4">
    <source>
        <dbReference type="ARBA" id="ARBA00021420"/>
    </source>
</evidence>
<evidence type="ECO:0000259" key="20">
    <source>
        <dbReference type="PROSITE" id="PS50125"/>
    </source>
</evidence>
<dbReference type="GO" id="GO:0007168">
    <property type="term" value="P:receptor guanylyl cyclase signaling pathway"/>
    <property type="evidence" value="ECO:0007669"/>
    <property type="project" value="TreeGrafter"/>
</dbReference>
<evidence type="ECO:0000256" key="5">
    <source>
        <dbReference type="ARBA" id="ARBA00022692"/>
    </source>
</evidence>
<dbReference type="InterPro" id="IPR050401">
    <property type="entry name" value="Cyclic_nucleotide_synthase"/>
</dbReference>
<dbReference type="PANTHER" id="PTHR11920">
    <property type="entry name" value="GUANYLYL CYCLASE"/>
    <property type="match status" value="1"/>
</dbReference>
<evidence type="ECO:0000256" key="8">
    <source>
        <dbReference type="ARBA" id="ARBA00022840"/>
    </source>
</evidence>
<dbReference type="GO" id="GO:0004016">
    <property type="term" value="F:adenylate cyclase activity"/>
    <property type="evidence" value="ECO:0007669"/>
    <property type="project" value="UniProtKB-EC"/>
</dbReference>
<dbReference type="Gene3D" id="3.30.70.1230">
    <property type="entry name" value="Nucleotide cyclase"/>
    <property type="match status" value="1"/>
</dbReference>
<dbReference type="EC" id="4.6.1.1" evidence="3"/>
<dbReference type="FunFam" id="3.30.70.1230:FF:000033">
    <property type="entry name" value="Adenylate cyclase"/>
    <property type="match status" value="1"/>
</dbReference>
<dbReference type="SMART" id="SM00044">
    <property type="entry name" value="CYCc"/>
    <property type="match status" value="1"/>
</dbReference>
<feature type="transmembrane region" description="Helical" evidence="19">
    <location>
        <begin position="99"/>
        <end position="119"/>
    </location>
</feature>
<dbReference type="Proteomes" id="UP000466445">
    <property type="component" value="Chromosome"/>
</dbReference>
<keyword evidence="11" id="KW-0115">cAMP biosynthesis</keyword>
<organism evidence="21 22">
    <name type="scientific">Mycolicibacterium sarraceniae</name>
    <dbReference type="NCBI Taxonomy" id="1534348"/>
    <lineage>
        <taxon>Bacteria</taxon>
        <taxon>Bacillati</taxon>
        <taxon>Actinomycetota</taxon>
        <taxon>Actinomycetes</taxon>
        <taxon>Mycobacteriales</taxon>
        <taxon>Mycobacteriaceae</taxon>
        <taxon>Mycolicibacterium</taxon>
    </lineage>
</organism>
<dbReference type="GO" id="GO:0005524">
    <property type="term" value="F:ATP binding"/>
    <property type="evidence" value="ECO:0007669"/>
    <property type="project" value="UniProtKB-KW"/>
</dbReference>
<evidence type="ECO:0000256" key="3">
    <source>
        <dbReference type="ARBA" id="ARBA00012201"/>
    </source>
</evidence>
<feature type="transmembrane region" description="Helical" evidence="19">
    <location>
        <begin position="46"/>
        <end position="66"/>
    </location>
</feature>
<dbReference type="AlphaFoldDB" id="A0A7I7SWK5"/>
<dbReference type="SUPFAM" id="SSF55073">
    <property type="entry name" value="Nucleotide cyclase"/>
    <property type="match status" value="1"/>
</dbReference>
<keyword evidence="9" id="KW-0460">Magnesium</keyword>
<dbReference type="KEGG" id="msar:MSAR_43040"/>
<keyword evidence="7" id="KW-0547">Nucleotide-binding</keyword>
<feature type="transmembrane region" description="Helical" evidence="19">
    <location>
        <begin position="125"/>
        <end position="142"/>
    </location>
</feature>
<evidence type="ECO:0000256" key="15">
    <source>
        <dbReference type="ARBA" id="ARBA00032637"/>
    </source>
</evidence>
<dbReference type="PANTHER" id="PTHR11920:SF335">
    <property type="entry name" value="GUANYLATE CYCLASE"/>
    <property type="match status" value="1"/>
</dbReference>
<comment type="subunit">
    <text evidence="16">Homodimer. Can also exist as monomer.</text>
</comment>
<dbReference type="InterPro" id="IPR018297">
    <property type="entry name" value="A/G_cyclase_CS"/>
</dbReference>
<dbReference type="EMBL" id="AP022595">
    <property type="protein sequence ID" value="BBY61168.1"/>
    <property type="molecule type" value="Genomic_DNA"/>
</dbReference>
<evidence type="ECO:0000256" key="9">
    <source>
        <dbReference type="ARBA" id="ARBA00022842"/>
    </source>
</evidence>
<evidence type="ECO:0000256" key="13">
    <source>
        <dbReference type="ARBA" id="ARBA00023239"/>
    </source>
</evidence>
<keyword evidence="6" id="KW-0479">Metal-binding</keyword>
<evidence type="ECO:0000256" key="17">
    <source>
        <dbReference type="RuleBase" id="RU000405"/>
    </source>
</evidence>
<comment type="catalytic activity">
    <reaction evidence="1">
        <text>ATP = 3',5'-cyclic AMP + diphosphate</text>
        <dbReference type="Rhea" id="RHEA:15389"/>
        <dbReference type="ChEBI" id="CHEBI:30616"/>
        <dbReference type="ChEBI" id="CHEBI:33019"/>
        <dbReference type="ChEBI" id="CHEBI:58165"/>
        <dbReference type="EC" id="4.6.1.1"/>
    </reaction>
</comment>
<evidence type="ECO:0000256" key="19">
    <source>
        <dbReference type="SAM" id="Phobius"/>
    </source>
</evidence>
<dbReference type="GO" id="GO:0005886">
    <property type="term" value="C:plasma membrane"/>
    <property type="evidence" value="ECO:0007669"/>
    <property type="project" value="TreeGrafter"/>
</dbReference>
<evidence type="ECO:0000313" key="22">
    <source>
        <dbReference type="Proteomes" id="UP000466445"/>
    </source>
</evidence>
<name>A0A7I7SWK5_9MYCO</name>
<evidence type="ECO:0000256" key="16">
    <source>
        <dbReference type="ARBA" id="ARBA00064436"/>
    </source>
</evidence>
<dbReference type="GO" id="GO:0006171">
    <property type="term" value="P:cAMP biosynthetic process"/>
    <property type="evidence" value="ECO:0007669"/>
    <property type="project" value="UniProtKB-KW"/>
</dbReference>
<dbReference type="Pfam" id="PF00211">
    <property type="entry name" value="Guanylate_cyc"/>
    <property type="match status" value="1"/>
</dbReference>
<keyword evidence="5 19" id="KW-0812">Transmembrane</keyword>
<evidence type="ECO:0000256" key="1">
    <source>
        <dbReference type="ARBA" id="ARBA00001593"/>
    </source>
</evidence>
<feature type="region of interest" description="Disordered" evidence="18">
    <location>
        <begin position="425"/>
        <end position="447"/>
    </location>
</feature>
<dbReference type="InterPro" id="IPR048432">
    <property type="entry name" value="MASE7"/>
</dbReference>
<comment type="similarity">
    <text evidence="17">Belongs to the adenylyl cyclase class-4/guanylyl cyclase family.</text>
</comment>
<protein>
    <recommendedName>
        <fullName evidence="4">Adenylate cyclase</fullName>
        <ecNumber evidence="3">4.6.1.1</ecNumber>
    </recommendedName>
    <alternativeName>
        <fullName evidence="14">ATP pyrophosphate-lyase</fullName>
    </alternativeName>
    <alternativeName>
        <fullName evidence="15">Adenylyl cyclase</fullName>
    </alternativeName>
</protein>
<feature type="transmembrane region" description="Helical" evidence="19">
    <location>
        <begin position="147"/>
        <end position="166"/>
    </location>
</feature>
<keyword evidence="13 17" id="KW-0456">Lyase</keyword>
<dbReference type="PROSITE" id="PS50125">
    <property type="entry name" value="GUANYLATE_CYCLASE_2"/>
    <property type="match status" value="1"/>
</dbReference>
<keyword evidence="10 19" id="KW-1133">Transmembrane helix</keyword>
<accession>A0A7I7SWK5</accession>
<feature type="transmembrane region" description="Helical" evidence="19">
    <location>
        <begin position="72"/>
        <end position="92"/>
    </location>
</feature>
<keyword evidence="8" id="KW-0067">ATP-binding</keyword>
<dbReference type="Pfam" id="PF20967">
    <property type="entry name" value="MASE7"/>
    <property type="match status" value="1"/>
</dbReference>
<evidence type="ECO:0000256" key="18">
    <source>
        <dbReference type="SAM" id="MobiDB-lite"/>
    </source>
</evidence>
<keyword evidence="12 19" id="KW-0472">Membrane</keyword>
<feature type="domain" description="Guanylate cyclase" evidence="20">
    <location>
        <begin position="250"/>
        <end position="377"/>
    </location>
</feature>
<evidence type="ECO:0000256" key="12">
    <source>
        <dbReference type="ARBA" id="ARBA00023136"/>
    </source>
</evidence>
<evidence type="ECO:0000256" key="7">
    <source>
        <dbReference type="ARBA" id="ARBA00022741"/>
    </source>
</evidence>
<dbReference type="GO" id="GO:0046872">
    <property type="term" value="F:metal ion binding"/>
    <property type="evidence" value="ECO:0007669"/>
    <property type="project" value="UniProtKB-KW"/>
</dbReference>
<feature type="transmembrane region" description="Helical" evidence="19">
    <location>
        <begin position="178"/>
        <end position="201"/>
    </location>
</feature>
<evidence type="ECO:0000256" key="11">
    <source>
        <dbReference type="ARBA" id="ARBA00022998"/>
    </source>
</evidence>
<evidence type="ECO:0000313" key="21">
    <source>
        <dbReference type="EMBL" id="BBY61168.1"/>
    </source>
</evidence>
<feature type="compositionally biased region" description="Basic and acidic residues" evidence="18">
    <location>
        <begin position="427"/>
        <end position="447"/>
    </location>
</feature>
<comment type="subcellular location">
    <subcellularLocation>
        <location evidence="2">Membrane</location>
    </subcellularLocation>
</comment>
<proteinExistence type="inferred from homology"/>
<gene>
    <name evidence="21" type="primary">cya</name>
    <name evidence="21" type="ORF">MSAR_43040</name>
</gene>
<dbReference type="PROSITE" id="PS00452">
    <property type="entry name" value="GUANYLATE_CYCLASE_1"/>
    <property type="match status" value="1"/>
</dbReference>
<dbReference type="CDD" id="cd07302">
    <property type="entry name" value="CHD"/>
    <property type="match status" value="1"/>
</dbReference>
<dbReference type="GO" id="GO:0001653">
    <property type="term" value="F:peptide receptor activity"/>
    <property type="evidence" value="ECO:0007669"/>
    <property type="project" value="TreeGrafter"/>
</dbReference>
<evidence type="ECO:0000256" key="14">
    <source>
        <dbReference type="ARBA" id="ARBA00032597"/>
    </source>
</evidence>
<feature type="region of interest" description="Disordered" evidence="18">
    <location>
        <begin position="1"/>
        <end position="20"/>
    </location>
</feature>
<dbReference type="GO" id="GO:0004383">
    <property type="term" value="F:guanylate cyclase activity"/>
    <property type="evidence" value="ECO:0007669"/>
    <property type="project" value="TreeGrafter"/>
</dbReference>
<reference evidence="21 22" key="1">
    <citation type="journal article" date="2019" name="Emerg. Microbes Infect.">
        <title>Comprehensive subspecies identification of 175 nontuberculous mycobacteria species based on 7547 genomic profiles.</title>
        <authorList>
            <person name="Matsumoto Y."/>
            <person name="Kinjo T."/>
            <person name="Motooka D."/>
            <person name="Nabeya D."/>
            <person name="Jung N."/>
            <person name="Uechi K."/>
            <person name="Horii T."/>
            <person name="Iida T."/>
            <person name="Fujita J."/>
            <person name="Nakamura S."/>
        </authorList>
    </citation>
    <scope>NUCLEOTIDE SEQUENCE [LARGE SCALE GENOMIC DNA]</scope>
    <source>
        <strain evidence="21 22">JCM 30395</strain>
    </source>
</reference>